<dbReference type="SUPFAM" id="SSF52218">
    <property type="entry name" value="Flavoproteins"/>
    <property type="match status" value="1"/>
</dbReference>
<dbReference type="Gene3D" id="2.40.30.10">
    <property type="entry name" value="Translation factors"/>
    <property type="match status" value="1"/>
</dbReference>
<evidence type="ECO:0000313" key="14">
    <source>
        <dbReference type="EMBL" id="RWS02998.1"/>
    </source>
</evidence>
<gene>
    <name evidence="14" type="ORF">B4U79_09944</name>
</gene>
<dbReference type="InterPro" id="IPR023173">
    <property type="entry name" value="NADPH_Cyt_P450_Rdtase_alpha"/>
</dbReference>
<comment type="cofactor">
    <cofactor evidence="10">
        <name>FMN</name>
        <dbReference type="ChEBI" id="CHEBI:58210"/>
    </cofactor>
    <text evidence="10">Binds 1 FMN per monomer.</text>
</comment>
<dbReference type="EC" id="1.6.2.4" evidence="10 11"/>
<dbReference type="GO" id="GO:0010181">
    <property type="term" value="F:FMN binding"/>
    <property type="evidence" value="ECO:0007669"/>
    <property type="project" value="UniProtKB-UniRule"/>
</dbReference>
<protein>
    <recommendedName>
        <fullName evidence="10 11">NADPH--cytochrome P450 reductase</fullName>
        <shortName evidence="10">CPR</shortName>
        <shortName evidence="10">P450R</shortName>
        <ecNumber evidence="10 11">1.6.2.4</ecNumber>
    </recommendedName>
</protein>
<dbReference type="SUPFAM" id="SSF63380">
    <property type="entry name" value="Riboflavin synthase domain-like"/>
    <property type="match status" value="1"/>
</dbReference>
<evidence type="ECO:0000256" key="3">
    <source>
        <dbReference type="ARBA" id="ARBA00022692"/>
    </source>
</evidence>
<keyword evidence="5 10" id="KW-0274">FAD</keyword>
<comment type="catalytic activity">
    <reaction evidence="10 11">
        <text>2 oxidized [cytochrome P450] + NADPH = 2 reduced [cytochrome P450] + NADP(+) + H(+)</text>
        <dbReference type="Rhea" id="RHEA:24040"/>
        <dbReference type="Rhea" id="RHEA-COMP:14627"/>
        <dbReference type="Rhea" id="RHEA-COMP:14628"/>
        <dbReference type="ChEBI" id="CHEBI:15378"/>
        <dbReference type="ChEBI" id="CHEBI:55376"/>
        <dbReference type="ChEBI" id="CHEBI:57783"/>
        <dbReference type="ChEBI" id="CHEBI:58349"/>
        <dbReference type="ChEBI" id="CHEBI:60344"/>
        <dbReference type="EC" id="1.6.2.4"/>
    </reaction>
</comment>
<dbReference type="InterPro" id="IPR017927">
    <property type="entry name" value="FAD-bd_FR_type"/>
</dbReference>
<keyword evidence="6 10" id="KW-0521">NADP</keyword>
<dbReference type="PANTHER" id="PTHR19384">
    <property type="entry name" value="NITRIC OXIDE SYNTHASE-RELATED"/>
    <property type="match status" value="1"/>
</dbReference>
<comment type="similarity">
    <text evidence="10">Belongs to the NADPH--cytochrome P450 reductase family.</text>
</comment>
<dbReference type="HAMAP" id="MF_03212">
    <property type="entry name" value="NCPR"/>
    <property type="match status" value="1"/>
</dbReference>
<feature type="binding site" evidence="10">
    <location>
        <begin position="130"/>
        <end position="133"/>
    </location>
    <ligand>
        <name>FMN</name>
        <dbReference type="ChEBI" id="CHEBI:58210"/>
    </ligand>
</feature>
<dbReference type="Gene3D" id="3.40.50.80">
    <property type="entry name" value="Nucleotide-binding domain of ferredoxin-NADP reductase (FNR) module"/>
    <property type="match status" value="1"/>
</dbReference>
<dbReference type="CDD" id="cd06204">
    <property type="entry name" value="CYPOR"/>
    <property type="match status" value="1"/>
</dbReference>
<feature type="binding site" evidence="10">
    <location>
        <position position="669"/>
    </location>
    <ligand>
        <name>FAD</name>
        <dbReference type="ChEBI" id="CHEBI:57692"/>
    </ligand>
</feature>
<keyword evidence="9 10" id="KW-0472">Membrane</keyword>
<dbReference type="GO" id="GO:0005789">
    <property type="term" value="C:endoplasmic reticulum membrane"/>
    <property type="evidence" value="ECO:0007669"/>
    <property type="project" value="UniProtKB-SubCell"/>
</dbReference>
<accession>A0A443QJ16</accession>
<feature type="binding site" evidence="10">
    <location>
        <begin position="594"/>
        <end position="598"/>
    </location>
    <ligand>
        <name>NADP(+)</name>
        <dbReference type="ChEBI" id="CHEBI:58349"/>
    </ligand>
</feature>
<dbReference type="STRING" id="1965070.A0A443QJ16"/>
<evidence type="ECO:0000256" key="10">
    <source>
        <dbReference type="HAMAP-Rule" id="MF_03212"/>
    </source>
</evidence>
<dbReference type="FunFam" id="1.20.990.10:FF:000001">
    <property type="entry name" value="NADPH--cytochrome P450 reductase"/>
    <property type="match status" value="1"/>
</dbReference>
<evidence type="ECO:0000259" key="12">
    <source>
        <dbReference type="PROSITE" id="PS50902"/>
    </source>
</evidence>
<evidence type="ECO:0000256" key="8">
    <source>
        <dbReference type="ARBA" id="ARBA00023002"/>
    </source>
</evidence>
<dbReference type="SUPFAM" id="SSF52343">
    <property type="entry name" value="Ferredoxin reductase-like, C-terminal NADP-linked domain"/>
    <property type="match status" value="1"/>
</dbReference>
<feature type="binding site" evidence="10">
    <location>
        <begin position="165"/>
        <end position="174"/>
    </location>
    <ligand>
        <name>FMN</name>
        <dbReference type="ChEBI" id="CHEBI:58210"/>
    </ligand>
</feature>
<dbReference type="PIRSF" id="PIRSF000208">
    <property type="entry name" value="P450R"/>
    <property type="match status" value="1"/>
</dbReference>
<dbReference type="AlphaFoldDB" id="A0A443QJ16"/>
<dbReference type="GO" id="GO:0009725">
    <property type="term" value="P:response to hormone"/>
    <property type="evidence" value="ECO:0007669"/>
    <property type="project" value="TreeGrafter"/>
</dbReference>
<keyword evidence="8 10" id="KW-0560">Oxidoreductase</keyword>
<dbReference type="InterPro" id="IPR001094">
    <property type="entry name" value="Flavdoxin-like"/>
</dbReference>
<dbReference type="FunFam" id="3.40.50.360:FF:000024">
    <property type="entry name" value="NADPH--cytochrome P450 reductase"/>
    <property type="match status" value="1"/>
</dbReference>
<evidence type="ECO:0000256" key="4">
    <source>
        <dbReference type="ARBA" id="ARBA00022824"/>
    </source>
</evidence>
<evidence type="ECO:0000256" key="7">
    <source>
        <dbReference type="ARBA" id="ARBA00022989"/>
    </source>
</evidence>
<dbReference type="Gene3D" id="3.40.50.360">
    <property type="match status" value="1"/>
</dbReference>
<comment type="cofactor">
    <cofactor evidence="10">
        <name>FAD</name>
        <dbReference type="ChEBI" id="CHEBI:57692"/>
    </cofactor>
    <text evidence="10">Binds 1 FAD per monomer.</text>
</comment>
<dbReference type="InterPro" id="IPR029039">
    <property type="entry name" value="Flavoprotein-like_sf"/>
</dbReference>
<dbReference type="Proteomes" id="UP000285301">
    <property type="component" value="Unassembled WGS sequence"/>
</dbReference>
<feature type="binding site" evidence="10">
    <location>
        <position position="471"/>
    </location>
    <ligand>
        <name>FAD</name>
        <dbReference type="ChEBI" id="CHEBI:57692"/>
    </ligand>
</feature>
<comment type="caution">
    <text evidence="14">The sequence shown here is derived from an EMBL/GenBank/DDBJ whole genome shotgun (WGS) entry which is preliminary data.</text>
</comment>
<evidence type="ECO:0000256" key="9">
    <source>
        <dbReference type="ARBA" id="ARBA00023136"/>
    </source>
</evidence>
<dbReference type="EMBL" id="NCKU01006980">
    <property type="protein sequence ID" value="RWS02998.1"/>
    <property type="molecule type" value="Genomic_DNA"/>
</dbReference>
<dbReference type="PRINTS" id="PR00371">
    <property type="entry name" value="FPNCR"/>
</dbReference>
<comment type="similarity">
    <text evidence="10 11">In the C-terminal section; belongs to the flavoprotein pyridine nucleotide cytochrome reductase family.</text>
</comment>
<reference evidence="14 15" key="1">
    <citation type="journal article" date="2018" name="Gigascience">
        <title>Genomes of trombidid mites reveal novel predicted allergens and laterally-transferred genes associated with secondary metabolism.</title>
        <authorList>
            <person name="Dong X."/>
            <person name="Chaisiri K."/>
            <person name="Xia D."/>
            <person name="Armstrong S.D."/>
            <person name="Fang Y."/>
            <person name="Donnelly M.J."/>
            <person name="Kadowaki T."/>
            <person name="McGarry J.W."/>
            <person name="Darby A.C."/>
            <person name="Makepeace B.L."/>
        </authorList>
    </citation>
    <scope>NUCLEOTIDE SEQUENCE [LARGE SCALE GENOMIC DNA]</scope>
    <source>
        <strain evidence="14">UoL-WK</strain>
    </source>
</reference>
<dbReference type="InterPro" id="IPR008254">
    <property type="entry name" value="Flavodoxin/NO_synth"/>
</dbReference>
<keyword evidence="2 10" id="KW-0288">FMN</keyword>
<dbReference type="InterPro" id="IPR003097">
    <property type="entry name" value="CysJ-like_FAD-binding"/>
</dbReference>
<feature type="binding site" evidence="10">
    <location>
        <begin position="447"/>
        <end position="450"/>
    </location>
    <ligand>
        <name>FAD</name>
        <dbReference type="ChEBI" id="CHEBI:57692"/>
    </ligand>
</feature>
<dbReference type="GO" id="GO:0003958">
    <property type="term" value="F:NADPH-hemoprotein reductase activity"/>
    <property type="evidence" value="ECO:0007669"/>
    <property type="project" value="UniProtKB-UniRule"/>
</dbReference>
<evidence type="ECO:0000256" key="11">
    <source>
        <dbReference type="PIRNR" id="PIRNR000208"/>
    </source>
</evidence>
<comment type="subcellular location">
    <subcellularLocation>
        <location evidence="10">Endoplasmic reticulum membrane</location>
        <topology evidence="10">Single-pass membrane protein</topology>
        <orientation evidence="10">Cytoplasmic side</orientation>
    </subcellularLocation>
</comment>
<feature type="binding site" evidence="10">
    <location>
        <position position="200"/>
    </location>
    <ligand>
        <name>FMN</name>
        <dbReference type="ChEBI" id="CHEBI:58210"/>
    </ligand>
</feature>
<sequence length="670" mass="75941">MEESAAYGVNVYDVLIVAGVIGIGIYYVLMKRKNDFDTASIKTFAIESNVGRSSSISEVGFVSKMKTTGKNVIVFYGSQTGTAEEFATRLAKESNRYGLKALVADPEECDMEELPKLSEIPNSFAIFCMATYGEGDPTDNAQEFYEWLQNSAGDLTGLSYAVFGLGNKTYEHYNSMGKYVDKRLAELGATRLFELGLGDDDANIEEDFITWKERLWSSICEQFNLVLSGEDISLRQYQLLVHDLFENPDLKVFSGEIARLGSYINQKPPFDAKNPFLSVVSVNRELYKGSRSCMHIELDIRGSKLRYEAGDHVAVYPKNDTALVEKIGELLNVDLDTVITLNNLDEDSSKRHPFPCPCSYRTALLYYVDILHTPRTHVLKELAEYATDEGEKQKLKLMSSSTDEGKTFYSDYIIKNCRSIVHVLEEFPSLKVPLDHLLELLPRLQARYYSISSSPKLYPDSIHITAVLVEYTTPAGYVNKGVATSWLKNKQPNMNGIKPEVPIFVRRSQFKLPAKSHIPIIMIGPGTGLAPFRGFIQERDWLRQQGKSVGETILYYGCRKQAEDFLYEEELKGYLANGALTKLYVAFSRDQPQKVYVTHLLKQNLDELWDIIENKKGHIYICGDARNMARDVRDILIKMIEDKGNKSKSEAEMYLKSLETQRRYSADVWS</sequence>
<evidence type="ECO:0000256" key="6">
    <source>
        <dbReference type="ARBA" id="ARBA00022857"/>
    </source>
</evidence>
<feature type="binding site" evidence="10">
    <location>
        <begin position="78"/>
        <end position="83"/>
    </location>
    <ligand>
        <name>FMN</name>
        <dbReference type="ChEBI" id="CHEBI:58210"/>
    </ligand>
</feature>
<dbReference type="PROSITE" id="PS50902">
    <property type="entry name" value="FLAVODOXIN_LIKE"/>
    <property type="match status" value="1"/>
</dbReference>
<dbReference type="GO" id="GO:0050660">
    <property type="term" value="F:flavin adenine dinucleotide binding"/>
    <property type="evidence" value="ECO:0007669"/>
    <property type="project" value="UniProtKB-UniRule"/>
</dbReference>
<dbReference type="InterPro" id="IPR039261">
    <property type="entry name" value="FNR_nucleotide-bd"/>
</dbReference>
<feature type="binding site" evidence="10">
    <location>
        <begin position="481"/>
        <end position="484"/>
    </location>
    <ligand>
        <name>FAD</name>
        <dbReference type="ChEBI" id="CHEBI:57692"/>
    </ligand>
</feature>
<dbReference type="OrthoDB" id="1856718at2759"/>
<keyword evidence="4 10" id="KW-0256">Endoplasmic reticulum</keyword>
<dbReference type="PANTHER" id="PTHR19384:SF17">
    <property type="entry name" value="NADPH--CYTOCHROME P450 REDUCTASE"/>
    <property type="match status" value="1"/>
</dbReference>
<dbReference type="PROSITE" id="PS51384">
    <property type="entry name" value="FAD_FR"/>
    <property type="match status" value="1"/>
</dbReference>
<keyword evidence="3 10" id="KW-0812">Transmembrane</keyword>
<dbReference type="InterPro" id="IPR001709">
    <property type="entry name" value="Flavoprot_Pyr_Nucl_cyt_Rdtase"/>
</dbReference>
<evidence type="ECO:0000313" key="15">
    <source>
        <dbReference type="Proteomes" id="UP000285301"/>
    </source>
</evidence>
<keyword evidence="7 10" id="KW-1133">Transmembrane helix</keyword>
<feature type="binding site" evidence="10">
    <location>
        <begin position="588"/>
        <end position="589"/>
    </location>
    <ligand>
        <name>NADP(+)</name>
        <dbReference type="ChEBI" id="CHEBI:58349"/>
    </ligand>
</feature>
<dbReference type="GO" id="GO:0005829">
    <property type="term" value="C:cytosol"/>
    <property type="evidence" value="ECO:0007669"/>
    <property type="project" value="TreeGrafter"/>
</dbReference>
<dbReference type="PRINTS" id="PR00369">
    <property type="entry name" value="FLAVODOXIN"/>
</dbReference>
<dbReference type="FunFam" id="3.40.50.80:FF:000001">
    <property type="entry name" value="NADPH--cytochrome P450 reductase 1"/>
    <property type="match status" value="1"/>
</dbReference>
<dbReference type="InterPro" id="IPR023208">
    <property type="entry name" value="P450R"/>
</dbReference>
<keyword evidence="15" id="KW-1185">Reference proteome</keyword>
<evidence type="ECO:0000256" key="2">
    <source>
        <dbReference type="ARBA" id="ARBA00022643"/>
    </source>
</evidence>
<comment type="function">
    <text evidence="10">This enzyme is required for electron transfer from NADP to cytochrome P450 in microsomes. It can also provide electron transfer to heme oxygenase and cytochrome B5.</text>
</comment>
<comment type="caution">
    <text evidence="10">Lacks conserved residue(s) required for the propagation of feature annotation.</text>
</comment>
<dbReference type="Gene3D" id="1.20.990.10">
    <property type="entry name" value="NADPH-cytochrome p450 Reductase, Chain A, domain 3"/>
    <property type="match status" value="1"/>
</dbReference>
<feature type="domain" description="Flavodoxin-like" evidence="12">
    <location>
        <begin position="72"/>
        <end position="216"/>
    </location>
</feature>
<dbReference type="GO" id="GO:0050661">
    <property type="term" value="F:NADP binding"/>
    <property type="evidence" value="ECO:0007669"/>
    <property type="project" value="UniProtKB-UniRule"/>
</dbReference>
<proteinExistence type="inferred from homology"/>
<feature type="binding site" evidence="10">
    <location>
        <position position="527"/>
    </location>
    <ligand>
        <name>NADP(+)</name>
        <dbReference type="ChEBI" id="CHEBI:58349"/>
    </ligand>
</feature>
<feature type="binding site" evidence="10">
    <location>
        <begin position="465"/>
        <end position="467"/>
    </location>
    <ligand>
        <name>FAD</name>
        <dbReference type="ChEBI" id="CHEBI:57692"/>
    </ligand>
</feature>
<feature type="binding site" evidence="10">
    <location>
        <position position="631"/>
    </location>
    <ligand>
        <name>NADP(+)</name>
        <dbReference type="ChEBI" id="CHEBI:58349"/>
    </ligand>
</feature>
<evidence type="ECO:0000256" key="5">
    <source>
        <dbReference type="ARBA" id="ARBA00022827"/>
    </source>
</evidence>
<evidence type="ECO:0000259" key="13">
    <source>
        <dbReference type="PROSITE" id="PS51384"/>
    </source>
</evidence>
<organism evidence="14 15">
    <name type="scientific">Dinothrombium tinctorium</name>
    <dbReference type="NCBI Taxonomy" id="1965070"/>
    <lineage>
        <taxon>Eukaryota</taxon>
        <taxon>Metazoa</taxon>
        <taxon>Ecdysozoa</taxon>
        <taxon>Arthropoda</taxon>
        <taxon>Chelicerata</taxon>
        <taxon>Arachnida</taxon>
        <taxon>Acari</taxon>
        <taxon>Acariformes</taxon>
        <taxon>Trombidiformes</taxon>
        <taxon>Prostigmata</taxon>
        <taxon>Anystina</taxon>
        <taxon>Parasitengona</taxon>
        <taxon>Trombidioidea</taxon>
        <taxon>Trombidiidae</taxon>
        <taxon>Dinothrombium</taxon>
    </lineage>
</organism>
<name>A0A443QJ16_9ACAR</name>
<comment type="similarity">
    <text evidence="10">In the N-terminal section; belongs to the flavodoxin family.</text>
</comment>
<evidence type="ECO:0000256" key="1">
    <source>
        <dbReference type="ARBA" id="ARBA00022630"/>
    </source>
</evidence>
<dbReference type="Pfam" id="PF00175">
    <property type="entry name" value="NAD_binding_1"/>
    <property type="match status" value="1"/>
</dbReference>
<keyword evidence="1 10" id="KW-0285">Flavoprotein</keyword>
<dbReference type="InterPro" id="IPR017938">
    <property type="entry name" value="Riboflavin_synthase-like_b-brl"/>
</dbReference>
<dbReference type="InterPro" id="IPR001433">
    <property type="entry name" value="OxRdtase_FAD/NAD-bd"/>
</dbReference>
<feature type="transmembrane region" description="Helical" evidence="10">
    <location>
        <begin position="6"/>
        <end position="29"/>
    </location>
</feature>
<dbReference type="Pfam" id="PF00258">
    <property type="entry name" value="Flavodoxin_1"/>
    <property type="match status" value="1"/>
</dbReference>
<feature type="domain" description="FAD-binding FR-type" evidence="13">
    <location>
        <begin position="273"/>
        <end position="513"/>
    </location>
</feature>
<dbReference type="Pfam" id="PF00667">
    <property type="entry name" value="FAD_binding_1"/>
    <property type="match status" value="1"/>
</dbReference>
<feature type="binding site" evidence="10">
    <location>
        <position position="291"/>
    </location>
    <ligand>
        <name>NADP(+)</name>
        <dbReference type="ChEBI" id="CHEBI:58349"/>
    </ligand>
</feature>